<dbReference type="InterPro" id="IPR019931">
    <property type="entry name" value="LPXTG_anchor"/>
</dbReference>
<keyword evidence="3" id="KW-0964">Secreted</keyword>
<dbReference type="EMBL" id="PDOD01000005">
    <property type="protein sequence ID" value="PYZ91933.1"/>
    <property type="molecule type" value="Genomic_DNA"/>
</dbReference>
<evidence type="ECO:0000256" key="7">
    <source>
        <dbReference type="SAM" id="SignalP"/>
    </source>
</evidence>
<keyword evidence="10" id="KW-1185">Reference proteome</keyword>
<evidence type="ECO:0000256" key="5">
    <source>
        <dbReference type="ARBA" id="ARBA00023088"/>
    </source>
</evidence>
<dbReference type="Pfam" id="PF00746">
    <property type="entry name" value="Gram_pos_anchor"/>
    <property type="match status" value="1"/>
</dbReference>
<gene>
    <name evidence="9" type="ORF">CR194_17175</name>
</gene>
<dbReference type="NCBIfam" id="TIGR01167">
    <property type="entry name" value="LPXTG_anchor"/>
    <property type="match status" value="1"/>
</dbReference>
<name>A0A323TH73_9BACI</name>
<keyword evidence="2" id="KW-0134">Cell wall</keyword>
<comment type="subcellular location">
    <subcellularLocation>
        <location evidence="1">Secreted</location>
        <location evidence="1">Cell wall</location>
        <topology evidence="1">Peptidoglycan-anchor</topology>
    </subcellularLocation>
</comment>
<feature type="transmembrane region" description="Helical" evidence="6">
    <location>
        <begin position="287"/>
        <end position="305"/>
    </location>
</feature>
<dbReference type="RefSeq" id="WP_110611344.1">
    <property type="nucleotide sequence ID" value="NZ_PDOD01000005.1"/>
</dbReference>
<evidence type="ECO:0000313" key="9">
    <source>
        <dbReference type="EMBL" id="PYZ91933.1"/>
    </source>
</evidence>
<evidence type="ECO:0000259" key="8">
    <source>
        <dbReference type="Pfam" id="PF00746"/>
    </source>
</evidence>
<keyword evidence="6" id="KW-0472">Membrane</keyword>
<evidence type="ECO:0000313" key="10">
    <source>
        <dbReference type="Proteomes" id="UP000248214"/>
    </source>
</evidence>
<reference evidence="9 10" key="1">
    <citation type="submission" date="2017-10" db="EMBL/GenBank/DDBJ databases">
        <title>Bacillus sp. nov., a halophilic bacterium isolated from a Keqin Lake.</title>
        <authorList>
            <person name="Wang H."/>
        </authorList>
    </citation>
    <scope>NUCLEOTIDE SEQUENCE [LARGE SCALE GENOMIC DNA]</scope>
    <source>
        <strain evidence="9 10">KQ-12</strain>
    </source>
</reference>
<evidence type="ECO:0000256" key="3">
    <source>
        <dbReference type="ARBA" id="ARBA00022525"/>
    </source>
</evidence>
<evidence type="ECO:0000256" key="4">
    <source>
        <dbReference type="ARBA" id="ARBA00022729"/>
    </source>
</evidence>
<proteinExistence type="predicted"/>
<organism evidence="9 10">
    <name type="scientific">Salipaludibacillus keqinensis</name>
    <dbReference type="NCBI Taxonomy" id="2045207"/>
    <lineage>
        <taxon>Bacteria</taxon>
        <taxon>Bacillati</taxon>
        <taxon>Bacillota</taxon>
        <taxon>Bacilli</taxon>
        <taxon>Bacillales</taxon>
        <taxon>Bacillaceae</taxon>
    </lineage>
</organism>
<dbReference type="Proteomes" id="UP000248214">
    <property type="component" value="Unassembled WGS sequence"/>
</dbReference>
<dbReference type="Pfam" id="PF20316">
    <property type="entry name" value="DUF6612"/>
    <property type="match status" value="1"/>
</dbReference>
<accession>A0A323TH73</accession>
<evidence type="ECO:0000256" key="2">
    <source>
        <dbReference type="ARBA" id="ARBA00022512"/>
    </source>
</evidence>
<dbReference type="InterPro" id="IPR046720">
    <property type="entry name" value="DUF6612"/>
</dbReference>
<sequence length="312" mass="35128">MINKKQATTFSALSLSMLLVSANSTFANDDMTAEDVLNHSNEAMEDIQSFSSMTMLHQVISDEVSGEVEIHSEIEQDVILDPFKLHQVVTTSLPDAEEETVTSYWTDEGYFMEDPEGGWMKIADGSEDMEGMAHHPSNQLGEFEAMSEDLTLSEEDNYYVVTYNGDGEELTYIMNQAMNDGMNGEDMDMMEDMLGDVEVHDFSYEVFIDMDTHYISSIHLEMDMEIEAEGETATIEQMMDMNFHNYDSVEDFDVPQEVVEGAQGIDEMLEEAEEGDELPNTATNHPMFALGGLMLAMLTGGVLFFRRRTAQE</sequence>
<protein>
    <recommendedName>
        <fullName evidence="8">Gram-positive cocci surface proteins LPxTG domain-containing protein</fullName>
    </recommendedName>
</protein>
<feature type="chain" id="PRO_5016241570" description="Gram-positive cocci surface proteins LPxTG domain-containing protein" evidence="7">
    <location>
        <begin position="28"/>
        <end position="312"/>
    </location>
</feature>
<dbReference type="AlphaFoldDB" id="A0A323TH73"/>
<comment type="caution">
    <text evidence="9">The sequence shown here is derived from an EMBL/GenBank/DDBJ whole genome shotgun (WGS) entry which is preliminary data.</text>
</comment>
<dbReference type="Gene3D" id="2.50.20.20">
    <property type="match status" value="1"/>
</dbReference>
<keyword evidence="5" id="KW-0572">Peptidoglycan-anchor</keyword>
<dbReference type="OrthoDB" id="1957331at2"/>
<keyword evidence="4 7" id="KW-0732">Signal</keyword>
<keyword evidence="6" id="KW-0812">Transmembrane</keyword>
<keyword evidence="6" id="KW-1133">Transmembrane helix</keyword>
<feature type="signal peptide" evidence="7">
    <location>
        <begin position="1"/>
        <end position="27"/>
    </location>
</feature>
<evidence type="ECO:0000256" key="1">
    <source>
        <dbReference type="ARBA" id="ARBA00004168"/>
    </source>
</evidence>
<feature type="domain" description="Gram-positive cocci surface proteins LPxTG" evidence="8">
    <location>
        <begin position="274"/>
        <end position="308"/>
    </location>
</feature>
<evidence type="ECO:0000256" key="6">
    <source>
        <dbReference type="SAM" id="Phobius"/>
    </source>
</evidence>